<dbReference type="InterPro" id="IPR027443">
    <property type="entry name" value="IPNS-like_sf"/>
</dbReference>
<accession>A0A0A0RZM6</accession>
<evidence type="ECO:0000313" key="3">
    <source>
        <dbReference type="EMBL" id="AIW06473.1"/>
    </source>
</evidence>
<evidence type="ECO:0000259" key="1">
    <source>
        <dbReference type="Pfam" id="PF03171"/>
    </source>
</evidence>
<name>A0A0A0RZM6_BERFR</name>
<dbReference type="Pfam" id="PF14226">
    <property type="entry name" value="DIOX_N"/>
    <property type="match status" value="1"/>
</dbReference>
<dbReference type="SUPFAM" id="SSF51197">
    <property type="entry name" value="Clavaminate synthase-like"/>
    <property type="match status" value="1"/>
</dbReference>
<proteinExistence type="evidence at transcript level"/>
<dbReference type="PANTHER" id="PTHR47990">
    <property type="entry name" value="2-OXOGLUTARATE (2OG) AND FE(II)-DEPENDENT OXYGENASE SUPERFAMILY PROTEIN-RELATED"/>
    <property type="match status" value="1"/>
</dbReference>
<protein>
    <submittedName>
        <fullName evidence="3">Putative isopenicillin-n-synthase</fullName>
    </submittedName>
</protein>
<evidence type="ECO:0000259" key="2">
    <source>
        <dbReference type="Pfam" id="PF14226"/>
    </source>
</evidence>
<dbReference type="AlphaFoldDB" id="A0A0A0RZM6"/>
<reference evidence="3" key="1">
    <citation type="journal article" date="2015" name="PLoS ONE">
        <title>Occurrence of Isopenicillin-N-Synthase Homologs in Bioluminescent Ctenophores and Implications for Coelenterazine Biosynthesis.</title>
        <authorList>
            <person name="Francis W.R."/>
            <person name="Shaner N.C."/>
            <person name="Christianson L.M."/>
            <person name="Powers M.L."/>
            <person name="Haddock S.H."/>
        </authorList>
    </citation>
    <scope>NUCLEOTIDE SEQUENCE</scope>
</reference>
<sequence length="377" mass="42773">MSGKVLGAMFAIVAVLLNRDHLHTLFYKPHPLASVAVISYPDLLSNTTSSSSTDALIFSSMSQFGFFYVTNVTDFSAEEELEYLKMFFALGDEVKMRLAVRKHDPRNSNVYRGYGPVVEGTGTQYKEMFNIGPHEYDVMGEESPNEYDKYDNSTESEGDLARLKRISKEGNVWPETGDETFDRKFKALFKKGLQTRQRIARETIRSIGRSLGHPELIDRFTESEFSTLGLRRYPVRKTVQEAMNSAVDNVTLSELEHEDSTVTILTTFNYTGLQVLYDGKYWDAPPSGNGFIINIGTLIEDIADGSILAVRHRVKQMDFIRHSIPYFHNPSFDADISKSISDRQTKAGSENYSIFGEWMRQYLPLVEPGILQDKIVD</sequence>
<organism evidence="3">
    <name type="scientific">Beroe forskalii</name>
    <name type="common">Comb jelly</name>
    <dbReference type="NCBI Taxonomy" id="140453"/>
    <lineage>
        <taxon>Eukaryota</taxon>
        <taxon>Metazoa</taxon>
        <taxon>Ctenophora</taxon>
        <taxon>Nuda</taxon>
        <taxon>Beroida</taxon>
        <taxon>Beroidae</taxon>
        <taxon>Beroe</taxon>
    </lineage>
</organism>
<dbReference type="EMBL" id="KM233823">
    <property type="protein sequence ID" value="AIW06473.1"/>
    <property type="molecule type" value="mRNA"/>
</dbReference>
<feature type="domain" description="Non-haem dioxygenase N-terminal" evidence="2">
    <location>
        <begin position="42"/>
        <end position="136"/>
    </location>
</feature>
<dbReference type="PRINTS" id="PR00682">
    <property type="entry name" value="IPNSYNTHASE"/>
</dbReference>
<feature type="domain" description="Isopenicillin N synthase-like Fe(2+) 2OG dioxygenase" evidence="1">
    <location>
        <begin position="256"/>
        <end position="330"/>
    </location>
</feature>
<dbReference type="Gene3D" id="2.60.120.330">
    <property type="entry name" value="B-lactam Antibiotic, Isopenicillin N Synthase, Chain"/>
    <property type="match status" value="1"/>
</dbReference>
<dbReference type="InterPro" id="IPR026992">
    <property type="entry name" value="DIOX_N"/>
</dbReference>
<dbReference type="InterPro" id="IPR044861">
    <property type="entry name" value="IPNS-like_FE2OG_OXY"/>
</dbReference>
<dbReference type="Pfam" id="PF03171">
    <property type="entry name" value="2OG-FeII_Oxy"/>
    <property type="match status" value="1"/>
</dbReference>
<dbReference type="InterPro" id="IPR050231">
    <property type="entry name" value="Iron_ascorbate_oxido_reductase"/>
</dbReference>